<dbReference type="Pfam" id="PF07811">
    <property type="entry name" value="TadE"/>
    <property type="match status" value="1"/>
</dbReference>
<comment type="caution">
    <text evidence="2">The sequence shown here is derived from an EMBL/GenBank/DDBJ whole genome shotgun (WGS) entry which is preliminary data.</text>
</comment>
<dbReference type="AlphaFoldDB" id="A0A7V7TWK8"/>
<protein>
    <recommendedName>
        <fullName evidence="1">TadE-like domain-containing protein</fullName>
    </recommendedName>
</protein>
<proteinExistence type="predicted"/>
<dbReference type="InterPro" id="IPR012495">
    <property type="entry name" value="TadE-like_dom"/>
</dbReference>
<evidence type="ECO:0000313" key="2">
    <source>
        <dbReference type="EMBL" id="KAB0679784.1"/>
    </source>
</evidence>
<gene>
    <name evidence="2" type="ORF">F6X38_11175</name>
</gene>
<organism evidence="2 3">
    <name type="scientific">Plantimonas leprariae</name>
    <dbReference type="NCBI Taxonomy" id="2615207"/>
    <lineage>
        <taxon>Bacteria</taxon>
        <taxon>Pseudomonadati</taxon>
        <taxon>Pseudomonadota</taxon>
        <taxon>Alphaproteobacteria</taxon>
        <taxon>Hyphomicrobiales</taxon>
        <taxon>Aurantimonadaceae</taxon>
        <taxon>Plantimonas</taxon>
    </lineage>
</organism>
<feature type="domain" description="TadE-like" evidence="1">
    <location>
        <begin position="24"/>
        <end position="63"/>
    </location>
</feature>
<evidence type="ECO:0000259" key="1">
    <source>
        <dbReference type="Pfam" id="PF07811"/>
    </source>
</evidence>
<sequence>MRTFRPAGRKALATARSFARDRLGMTAIEFSILCFPFFLLLFAVFGTASAYIGELAMDNAVAKLSRQLSTGQASNTSMSAADFRKALCAETYGLFTCSKLQIDVKSYAKYADLPKGAPLAGSGNSKTLDTSGFGYQVGAANSIMAVRVYYEWPILISPLQAYFSPMSNGSYLVGSMVAFKTEPYDAN</sequence>
<reference evidence="2 3" key="1">
    <citation type="submission" date="2019-09" db="EMBL/GenBank/DDBJ databases">
        <title>YIM 132180 draft genome.</title>
        <authorList>
            <person name="Zhang K."/>
        </authorList>
    </citation>
    <scope>NUCLEOTIDE SEQUENCE [LARGE SCALE GENOMIC DNA]</scope>
    <source>
        <strain evidence="2 3">YIM 132180</strain>
    </source>
</reference>
<keyword evidence="3" id="KW-1185">Reference proteome</keyword>
<evidence type="ECO:0000313" key="3">
    <source>
        <dbReference type="Proteomes" id="UP000432089"/>
    </source>
</evidence>
<dbReference type="Proteomes" id="UP000432089">
    <property type="component" value="Unassembled WGS sequence"/>
</dbReference>
<accession>A0A7V7TWK8</accession>
<dbReference type="EMBL" id="VZDO01000008">
    <property type="protein sequence ID" value="KAB0679784.1"/>
    <property type="molecule type" value="Genomic_DNA"/>
</dbReference>
<name>A0A7V7TWK8_9HYPH</name>